<organism evidence="10 11">
    <name type="scientific">Rubus argutus</name>
    <name type="common">Southern blackberry</name>
    <dbReference type="NCBI Taxonomy" id="59490"/>
    <lineage>
        <taxon>Eukaryota</taxon>
        <taxon>Viridiplantae</taxon>
        <taxon>Streptophyta</taxon>
        <taxon>Embryophyta</taxon>
        <taxon>Tracheophyta</taxon>
        <taxon>Spermatophyta</taxon>
        <taxon>Magnoliopsida</taxon>
        <taxon>eudicotyledons</taxon>
        <taxon>Gunneridae</taxon>
        <taxon>Pentapetalae</taxon>
        <taxon>rosids</taxon>
        <taxon>fabids</taxon>
        <taxon>Rosales</taxon>
        <taxon>Rosaceae</taxon>
        <taxon>Rosoideae</taxon>
        <taxon>Rosoideae incertae sedis</taxon>
        <taxon>Rubus</taxon>
    </lineage>
</organism>
<keyword evidence="4" id="KW-0813">Transport</keyword>
<dbReference type="SUPFAM" id="SSF47928">
    <property type="entry name" value="N-terminal domain of the delta subunit of the F1F0-ATP synthase"/>
    <property type="match status" value="1"/>
</dbReference>
<comment type="subunit">
    <text evidence="3">F-type ATPases have 2 components, CF(1) - the catalytic core - and CF(0) - the membrane proton channel. CF(1) has five subunits: alpha(3), beta(3), gamma(1), delta(1), epsilon(1). CF(0) has three main subunits: a, b and c.</text>
</comment>
<dbReference type="Pfam" id="PF00213">
    <property type="entry name" value="OSCP"/>
    <property type="match status" value="1"/>
</dbReference>
<evidence type="ECO:0000256" key="5">
    <source>
        <dbReference type="ARBA" id="ARBA00022781"/>
    </source>
</evidence>
<dbReference type="EMBL" id="JBEDUW010000007">
    <property type="protein sequence ID" value="KAK9910123.1"/>
    <property type="molecule type" value="Genomic_DNA"/>
</dbReference>
<comment type="similarity">
    <text evidence="2">Belongs to the ATPase delta chain family.</text>
</comment>
<keyword evidence="11" id="KW-1185">Reference proteome</keyword>
<proteinExistence type="inferred from homology"/>
<dbReference type="GO" id="GO:0016020">
    <property type="term" value="C:membrane"/>
    <property type="evidence" value="ECO:0007669"/>
    <property type="project" value="UniProtKB-SubCell"/>
</dbReference>
<evidence type="ECO:0000256" key="2">
    <source>
        <dbReference type="ARBA" id="ARBA00007046"/>
    </source>
</evidence>
<dbReference type="PANTHER" id="PTHR11910">
    <property type="entry name" value="ATP SYNTHASE DELTA CHAIN"/>
    <property type="match status" value="1"/>
</dbReference>
<evidence type="ECO:0000256" key="6">
    <source>
        <dbReference type="ARBA" id="ARBA00023065"/>
    </source>
</evidence>
<feature type="compositionally biased region" description="Low complexity" evidence="9">
    <location>
        <begin position="40"/>
        <end position="58"/>
    </location>
</feature>
<evidence type="ECO:0000256" key="7">
    <source>
        <dbReference type="ARBA" id="ARBA00023136"/>
    </source>
</evidence>
<evidence type="ECO:0000256" key="1">
    <source>
        <dbReference type="ARBA" id="ARBA00004370"/>
    </source>
</evidence>
<evidence type="ECO:0000256" key="4">
    <source>
        <dbReference type="ARBA" id="ARBA00022448"/>
    </source>
</evidence>
<keyword evidence="6" id="KW-0406">Ion transport</keyword>
<feature type="region of interest" description="Disordered" evidence="9">
    <location>
        <begin position="30"/>
        <end position="58"/>
    </location>
</feature>
<comment type="caution">
    <text evidence="10">The sequence shown here is derived from an EMBL/GenBank/DDBJ whole genome shotgun (WGS) entry which is preliminary data.</text>
</comment>
<keyword evidence="5" id="KW-0375">Hydrogen ion transport</keyword>
<dbReference type="Proteomes" id="UP001457282">
    <property type="component" value="Unassembled WGS sequence"/>
</dbReference>
<comment type="subcellular location">
    <subcellularLocation>
        <location evidence="1">Membrane</location>
    </subcellularLocation>
</comment>
<name>A0AAW1VP95_RUBAR</name>
<dbReference type="InterPro" id="IPR000711">
    <property type="entry name" value="ATPase_OSCP/dsu"/>
</dbReference>
<protein>
    <submittedName>
        <fullName evidence="10">Uncharacterized protein</fullName>
    </submittedName>
</protein>
<dbReference type="InterPro" id="IPR026015">
    <property type="entry name" value="ATP_synth_OSCP/delta_N_sf"/>
</dbReference>
<evidence type="ECO:0000313" key="10">
    <source>
        <dbReference type="EMBL" id="KAK9910123.1"/>
    </source>
</evidence>
<evidence type="ECO:0000313" key="11">
    <source>
        <dbReference type="Proteomes" id="UP001457282"/>
    </source>
</evidence>
<sequence length="199" mass="21944">METFSSSVSTLKVPSTLLSTPSRELLHQFKTSHQTHKLSPQTHLHSTTTTTTTTTTKTTSFTQKPLTLSTPSFSIPTKTLFSSPNLHKNPASGYAAALLDIAQCNRTLDLVHKDVKMFLQLLHNKQVQAVLESPFVGLEEKGQVVKLVAQKGRFNKHLISLVKMLVGKSKAGIVKEMLEEFGRIYSELCGANQRLLTGL</sequence>
<keyword evidence="8" id="KW-0066">ATP synthesis</keyword>
<evidence type="ECO:0000256" key="9">
    <source>
        <dbReference type="SAM" id="MobiDB-lite"/>
    </source>
</evidence>
<reference evidence="10 11" key="1">
    <citation type="journal article" date="2023" name="G3 (Bethesda)">
        <title>A chromosome-length genome assembly and annotation of blackberry (Rubus argutus, cv. 'Hillquist').</title>
        <authorList>
            <person name="Bruna T."/>
            <person name="Aryal R."/>
            <person name="Dudchenko O."/>
            <person name="Sargent D.J."/>
            <person name="Mead D."/>
            <person name="Buti M."/>
            <person name="Cavallini A."/>
            <person name="Hytonen T."/>
            <person name="Andres J."/>
            <person name="Pham M."/>
            <person name="Weisz D."/>
            <person name="Mascagni F."/>
            <person name="Usai G."/>
            <person name="Natali L."/>
            <person name="Bassil N."/>
            <person name="Fernandez G.E."/>
            <person name="Lomsadze A."/>
            <person name="Armour M."/>
            <person name="Olukolu B."/>
            <person name="Poorten T."/>
            <person name="Britton C."/>
            <person name="Davik J."/>
            <person name="Ashrafi H."/>
            <person name="Aiden E.L."/>
            <person name="Borodovsky M."/>
            <person name="Worthington M."/>
        </authorList>
    </citation>
    <scope>NUCLEOTIDE SEQUENCE [LARGE SCALE GENOMIC DNA]</scope>
    <source>
        <strain evidence="10">PI 553951</strain>
    </source>
</reference>
<keyword evidence="7" id="KW-0472">Membrane</keyword>
<dbReference type="AlphaFoldDB" id="A0AAW1VP95"/>
<dbReference type="Gene3D" id="1.10.520.20">
    <property type="entry name" value="N-terminal domain of the delta subunit of the F1F0-ATP synthase"/>
    <property type="match status" value="1"/>
</dbReference>
<evidence type="ECO:0000256" key="8">
    <source>
        <dbReference type="ARBA" id="ARBA00023310"/>
    </source>
</evidence>
<evidence type="ECO:0000256" key="3">
    <source>
        <dbReference type="ARBA" id="ARBA00011648"/>
    </source>
</evidence>
<accession>A0AAW1VP95</accession>
<gene>
    <name evidence="10" type="ORF">M0R45_034098</name>
</gene>
<dbReference type="GO" id="GO:0046933">
    <property type="term" value="F:proton-transporting ATP synthase activity, rotational mechanism"/>
    <property type="evidence" value="ECO:0007669"/>
    <property type="project" value="InterPro"/>
</dbReference>